<dbReference type="FunFam" id="3.40.50.410:FF:000050">
    <property type="entry name" value="Collagen, type VI, alpha 1"/>
    <property type="match status" value="1"/>
</dbReference>
<evidence type="ECO:0000256" key="13">
    <source>
        <dbReference type="ARBA" id="ARBA00073987"/>
    </source>
</evidence>
<comment type="function">
    <text evidence="10">Collagen VI acts as a cell-binding protein.</text>
</comment>
<dbReference type="GO" id="GO:0005615">
    <property type="term" value="C:extracellular space"/>
    <property type="evidence" value="ECO:0007669"/>
    <property type="project" value="TreeGrafter"/>
</dbReference>
<evidence type="ECO:0000256" key="1">
    <source>
        <dbReference type="ARBA" id="ARBA00004498"/>
    </source>
</evidence>
<dbReference type="GO" id="GO:0005783">
    <property type="term" value="C:endoplasmic reticulum"/>
    <property type="evidence" value="ECO:0007669"/>
    <property type="project" value="UniProtKB-ARBA"/>
</dbReference>
<feature type="domain" description="VWFA" evidence="14">
    <location>
        <begin position="1"/>
        <end position="155"/>
    </location>
</feature>
<evidence type="ECO:0000256" key="8">
    <source>
        <dbReference type="ARBA" id="ARBA00023180"/>
    </source>
</evidence>
<dbReference type="Proteomes" id="UP000694393">
    <property type="component" value="Unplaced"/>
</dbReference>
<keyword evidence="4" id="KW-0732">Signal</keyword>
<keyword evidence="2" id="KW-0964">Secreted</keyword>
<comment type="subunit">
    <text evidence="12">Trimers composed of three different chains: alpha 1(VI), alpha 2(VI), and alpha 3(VI).</text>
</comment>
<dbReference type="PRINTS" id="PR00453">
    <property type="entry name" value="VWFADOMAIN"/>
</dbReference>
<keyword evidence="6" id="KW-0130">Cell adhesion</keyword>
<dbReference type="SMART" id="SM00327">
    <property type="entry name" value="VWA"/>
    <property type="match status" value="3"/>
</dbReference>
<dbReference type="PANTHER" id="PTHR24020:SF87">
    <property type="entry name" value="COLLAGEN ALPHA-1(VI) CHAIN-LIKE"/>
    <property type="match status" value="1"/>
</dbReference>
<dbReference type="InterPro" id="IPR036465">
    <property type="entry name" value="vWFA_dom_sf"/>
</dbReference>
<dbReference type="GO" id="GO:0009653">
    <property type="term" value="P:anatomical structure morphogenesis"/>
    <property type="evidence" value="ECO:0007669"/>
    <property type="project" value="UniProtKB-ARBA"/>
</dbReference>
<keyword evidence="7" id="KW-0176">Collagen</keyword>
<dbReference type="GO" id="GO:0009888">
    <property type="term" value="P:tissue development"/>
    <property type="evidence" value="ECO:0007669"/>
    <property type="project" value="UniProtKB-ARBA"/>
</dbReference>
<keyword evidence="8" id="KW-0325">Glycoprotein</keyword>
<evidence type="ECO:0000313" key="15">
    <source>
        <dbReference type="Ensembl" id="ENSPCEP00000011309.1"/>
    </source>
</evidence>
<feature type="domain" description="VWFA" evidence="14">
    <location>
        <begin position="427"/>
        <end position="615"/>
    </location>
</feature>
<dbReference type="GO" id="GO:0030154">
    <property type="term" value="P:cell differentiation"/>
    <property type="evidence" value="ECO:0007669"/>
    <property type="project" value="UniProtKB-ARBA"/>
</dbReference>
<evidence type="ECO:0000256" key="10">
    <source>
        <dbReference type="ARBA" id="ARBA00043858"/>
    </source>
</evidence>
<accession>A0A8C8RVM9</accession>
<evidence type="ECO:0000313" key="16">
    <source>
        <dbReference type="Proteomes" id="UP000694393"/>
    </source>
</evidence>
<feature type="domain" description="VWFA" evidence="14">
    <location>
        <begin position="215"/>
        <end position="403"/>
    </location>
</feature>
<dbReference type="GO" id="GO:0005589">
    <property type="term" value="C:collagen type VI trimer"/>
    <property type="evidence" value="ECO:0007669"/>
    <property type="project" value="UniProtKB-ARBA"/>
</dbReference>
<evidence type="ECO:0000256" key="5">
    <source>
        <dbReference type="ARBA" id="ARBA00022737"/>
    </source>
</evidence>
<protein>
    <recommendedName>
        <fullName evidence="13">Collagen alpha-1(VI) chain</fullName>
    </recommendedName>
</protein>
<dbReference type="SUPFAM" id="SSF53300">
    <property type="entry name" value="vWA-like"/>
    <property type="match status" value="3"/>
</dbReference>
<keyword evidence="16" id="KW-1185">Reference proteome</keyword>
<keyword evidence="5" id="KW-0677">Repeat</keyword>
<evidence type="ECO:0000256" key="12">
    <source>
        <dbReference type="ARBA" id="ARBA00065069"/>
    </source>
</evidence>
<dbReference type="PROSITE" id="PS50234">
    <property type="entry name" value="VWFA"/>
    <property type="match status" value="3"/>
</dbReference>
<evidence type="ECO:0000256" key="9">
    <source>
        <dbReference type="ARBA" id="ARBA00023278"/>
    </source>
</evidence>
<dbReference type="FunFam" id="3.40.50.410:FF:000060">
    <property type="entry name" value="Collagen, type VI, alpha 1"/>
    <property type="match status" value="1"/>
</dbReference>
<dbReference type="Ensembl" id="ENSPCET00000011678.1">
    <property type="protein sequence ID" value="ENSPCEP00000011309.1"/>
    <property type="gene ID" value="ENSPCEG00000008787.1"/>
</dbReference>
<evidence type="ECO:0000259" key="14">
    <source>
        <dbReference type="PROSITE" id="PS50234"/>
    </source>
</evidence>
<keyword evidence="9" id="KW-0379">Hydroxylation</keyword>
<organism evidence="15 16">
    <name type="scientific">Pelusios castaneus</name>
    <name type="common">West African mud turtle</name>
    <dbReference type="NCBI Taxonomy" id="367368"/>
    <lineage>
        <taxon>Eukaryota</taxon>
        <taxon>Metazoa</taxon>
        <taxon>Chordata</taxon>
        <taxon>Craniata</taxon>
        <taxon>Vertebrata</taxon>
        <taxon>Euteleostomi</taxon>
        <taxon>Archelosauria</taxon>
        <taxon>Testudinata</taxon>
        <taxon>Testudines</taxon>
        <taxon>Pleurodira</taxon>
        <taxon>Pelomedusidae</taxon>
        <taxon>Pelusios</taxon>
    </lineage>
</organism>
<comment type="similarity">
    <text evidence="11">Belongs to the type VI collagen family.</text>
</comment>
<dbReference type="AlphaFoldDB" id="A0A8C8RVM9"/>
<reference evidence="15" key="2">
    <citation type="submission" date="2025-09" db="UniProtKB">
        <authorList>
            <consortium name="Ensembl"/>
        </authorList>
    </citation>
    <scope>IDENTIFICATION</scope>
</reference>
<evidence type="ECO:0000256" key="7">
    <source>
        <dbReference type="ARBA" id="ARBA00023119"/>
    </source>
</evidence>
<dbReference type="GO" id="GO:0007155">
    <property type="term" value="P:cell adhesion"/>
    <property type="evidence" value="ECO:0007669"/>
    <property type="project" value="UniProtKB-KW"/>
</dbReference>
<dbReference type="InterPro" id="IPR002035">
    <property type="entry name" value="VWF_A"/>
</dbReference>
<evidence type="ECO:0000256" key="6">
    <source>
        <dbReference type="ARBA" id="ARBA00022889"/>
    </source>
</evidence>
<name>A0A8C8RVM9_9SAUR</name>
<evidence type="ECO:0000256" key="4">
    <source>
        <dbReference type="ARBA" id="ARBA00022729"/>
    </source>
</evidence>
<keyword evidence="3" id="KW-0272">Extracellular matrix</keyword>
<proteinExistence type="inferred from homology"/>
<dbReference type="Gene3D" id="3.40.50.410">
    <property type="entry name" value="von Willebrand factor, type A domain"/>
    <property type="match status" value="3"/>
</dbReference>
<dbReference type="CDD" id="cd01480">
    <property type="entry name" value="vWA_collagen_alpha_1-VI-type"/>
    <property type="match status" value="2"/>
</dbReference>
<dbReference type="Pfam" id="PF00092">
    <property type="entry name" value="VWA"/>
    <property type="match status" value="3"/>
</dbReference>
<evidence type="ECO:0000256" key="3">
    <source>
        <dbReference type="ARBA" id="ARBA00022530"/>
    </source>
</evidence>
<reference evidence="15" key="1">
    <citation type="submission" date="2025-08" db="UniProtKB">
        <authorList>
            <consortium name="Ensembl"/>
        </authorList>
    </citation>
    <scope>IDENTIFICATION</scope>
</reference>
<comment type="subcellular location">
    <subcellularLocation>
        <location evidence="1">Secreted</location>
        <location evidence="1">Extracellular space</location>
        <location evidence="1">Extracellular matrix</location>
    </subcellularLocation>
</comment>
<evidence type="ECO:0000256" key="2">
    <source>
        <dbReference type="ARBA" id="ARBA00022525"/>
    </source>
</evidence>
<sequence>MLYQDSWNIFVALRVKPFGTLVTQVKEFTTTFIDKLTDRYYRCDRNLVWNAGALHYSDDVVLIKGLSRMPTERNDLNKRVSDVNYIGKGTYTDCAIKRGIEELLIGGSHQKENKYLIVVTDGHPLEGYKEPCGGLEDAANEAKQLGIKVFSVAISPGHLVLPYIDEYFVFQGERGKPGLPGEKGEAGDPVSTGKTYGALEIPFCFAAECTCGPIDVLFVLDSSESIGLHNFEIAKDFIIKVIDRLNKDEHVKFEPGHSQVGIVQYSHENTQELVAMGDAKFKDIGALKEAVKNLHWIAGGTFTGEALQFTKDRLLRQFGLNKKMAIVITDGRSDTLRDLTPLSSLCEKDTEIVSLGIQDIFSAPPNSEQLGVIACEGTPHSPGLSIQMESYAELLEDTFLHNVTSHLCREKICPDYTCPINFTGPTDITLLVDSSTSVGSRNFETTKKFVKRLAERFLTATKPPKDFVRVSVVQYSGKNQQKLEAQFLQNYTVIADVIDNMEFINDATDVNAALQYVNNLYRQSARPGAKRRVLIFSDGNSQGITETSIKRAVQEAIKADIEIYVLVVGSQVNDSNIRALLTGKSTAYDTVYGERHLFRVPDYNSLMQGVFYQTVSRKVAMN</sequence>
<evidence type="ECO:0000256" key="11">
    <source>
        <dbReference type="ARBA" id="ARBA00044000"/>
    </source>
</evidence>
<dbReference type="PANTHER" id="PTHR24020">
    <property type="entry name" value="COLLAGEN ALPHA"/>
    <property type="match status" value="1"/>
</dbReference>
<dbReference type="FunFam" id="3.40.50.410:FF:000026">
    <property type="entry name" value="Collagen, type VI, alpha 1"/>
    <property type="match status" value="1"/>
</dbReference>
<dbReference type="InterPro" id="IPR050525">
    <property type="entry name" value="ECM_Assembly_Org"/>
</dbReference>